<dbReference type="OrthoDB" id="9815002at2"/>
<dbReference type="PANTHER" id="PTHR37423">
    <property type="entry name" value="SOLUBLE LYTIC MUREIN TRANSGLYCOSYLASE-RELATED"/>
    <property type="match status" value="1"/>
</dbReference>
<organism evidence="2 3">
    <name type="scientific">Clostridium fermenticellae</name>
    <dbReference type="NCBI Taxonomy" id="2068654"/>
    <lineage>
        <taxon>Bacteria</taxon>
        <taxon>Bacillati</taxon>
        <taxon>Bacillota</taxon>
        <taxon>Clostridia</taxon>
        <taxon>Eubacteriales</taxon>
        <taxon>Clostridiaceae</taxon>
        <taxon>Clostridium</taxon>
    </lineage>
</organism>
<protein>
    <submittedName>
        <fullName evidence="2">Lytic transglycosylase domain-containing protein</fullName>
    </submittedName>
</protein>
<reference evidence="2 3" key="1">
    <citation type="journal article" date="2019" name="Int. J. Syst. Evol. Microbiol.">
        <title>Clostridium fermenticellae sp. nov., isolated from the mud in a fermentation cellar for the production of the Chinese liquor, baijiu.</title>
        <authorList>
            <person name="Xu P.X."/>
            <person name="Chai L.J."/>
            <person name="Qiu T."/>
            <person name="Zhang X.J."/>
            <person name="Lu Z.M."/>
            <person name="Xiao C."/>
            <person name="Wang S.T."/>
            <person name="Shen C.H."/>
            <person name="Shi J.S."/>
            <person name="Xu Z.H."/>
        </authorList>
    </citation>
    <scope>NUCLEOTIDE SEQUENCE [LARGE SCALE GENOMIC DNA]</scope>
    <source>
        <strain evidence="2 3">JN500901</strain>
    </source>
</reference>
<accession>A0A386H2S5</accession>
<dbReference type="KEGG" id="cfer:D4Z93_04780"/>
<dbReference type="AlphaFoldDB" id="A0A386H2S5"/>
<dbReference type="RefSeq" id="WP_119970854.1">
    <property type="nucleotide sequence ID" value="NZ_CP032416.1"/>
</dbReference>
<evidence type="ECO:0000259" key="1">
    <source>
        <dbReference type="Pfam" id="PF01464"/>
    </source>
</evidence>
<gene>
    <name evidence="2" type="ORF">D4Z93_04780</name>
</gene>
<dbReference type="SUPFAM" id="SSF53955">
    <property type="entry name" value="Lysozyme-like"/>
    <property type="match status" value="1"/>
</dbReference>
<dbReference type="PANTHER" id="PTHR37423:SF2">
    <property type="entry name" value="MEMBRANE-BOUND LYTIC MUREIN TRANSGLYCOSYLASE C"/>
    <property type="match status" value="1"/>
</dbReference>
<proteinExistence type="predicted"/>
<dbReference type="Proteomes" id="UP000266301">
    <property type="component" value="Chromosome"/>
</dbReference>
<name>A0A386H2S5_9CLOT</name>
<dbReference type="InterPro" id="IPR023346">
    <property type="entry name" value="Lysozyme-like_dom_sf"/>
</dbReference>
<dbReference type="EMBL" id="CP032416">
    <property type="protein sequence ID" value="AYD39868.1"/>
    <property type="molecule type" value="Genomic_DNA"/>
</dbReference>
<keyword evidence="3" id="KW-1185">Reference proteome</keyword>
<dbReference type="Gene3D" id="1.10.530.10">
    <property type="match status" value="1"/>
</dbReference>
<evidence type="ECO:0000313" key="2">
    <source>
        <dbReference type="EMBL" id="AYD39868.1"/>
    </source>
</evidence>
<feature type="domain" description="Transglycosylase SLT" evidence="1">
    <location>
        <begin position="34"/>
        <end position="149"/>
    </location>
</feature>
<dbReference type="CDD" id="cd16896">
    <property type="entry name" value="LT_Slt70-like"/>
    <property type="match status" value="1"/>
</dbReference>
<sequence>MKKVIRILILILFVVALIFGKNIAMCFFPLKYSDYIIKYSKVYNIDPYLAAAVVKTESNFDEYAISNKDAYGLMQITPDTARWAAQKMNIYGFTMNMLMTPEFNIKMGCWYINDLNGEFNGNINVMLAAYNGGRGNVKKWLKQKEHSNDGKNLDYIPFKETNKYVKKVKMNYTIYKYLYKDKLKK</sequence>
<evidence type="ECO:0000313" key="3">
    <source>
        <dbReference type="Proteomes" id="UP000266301"/>
    </source>
</evidence>
<dbReference type="Pfam" id="PF01464">
    <property type="entry name" value="SLT"/>
    <property type="match status" value="1"/>
</dbReference>
<dbReference type="InterPro" id="IPR008258">
    <property type="entry name" value="Transglycosylase_SLT_dom_1"/>
</dbReference>